<dbReference type="EMBL" id="FQXV01000010">
    <property type="protein sequence ID" value="SHI14252.1"/>
    <property type="molecule type" value="Genomic_DNA"/>
</dbReference>
<evidence type="ECO:0000256" key="3">
    <source>
        <dbReference type="SAM" id="Phobius"/>
    </source>
</evidence>
<feature type="compositionally biased region" description="Acidic residues" evidence="2">
    <location>
        <begin position="106"/>
        <end position="115"/>
    </location>
</feature>
<feature type="chain" id="PRO_5039648311" evidence="4">
    <location>
        <begin position="23"/>
        <end position="2976"/>
    </location>
</feature>
<feature type="compositionally biased region" description="Low complexity" evidence="2">
    <location>
        <begin position="66"/>
        <end position="104"/>
    </location>
</feature>
<accession>A0A1M5YQD7</accession>
<keyword evidence="3" id="KW-0812">Transmembrane</keyword>
<dbReference type="Gene3D" id="2.160.20.110">
    <property type="match status" value="7"/>
</dbReference>
<evidence type="ECO:0000313" key="5">
    <source>
        <dbReference type="EMBL" id="SHI14252.1"/>
    </source>
</evidence>
<dbReference type="STRING" id="1123282.SAMN02745823_02727"/>
<name>A0A1M5YQD7_9FIRM</name>
<protein>
    <submittedName>
        <fullName evidence="5">Listeria/Bacterioides repeat-containing protein</fullName>
    </submittedName>
</protein>
<keyword evidence="6" id="KW-1185">Reference proteome</keyword>
<gene>
    <name evidence="5" type="ORF">SAMN02745823_02727</name>
</gene>
<dbReference type="RefSeq" id="WP_073079992.1">
    <property type="nucleotide sequence ID" value="NZ_FQXV01000010.1"/>
</dbReference>
<dbReference type="Gene3D" id="2.60.40.4270">
    <property type="entry name" value="Listeria-Bacteroides repeat domain"/>
    <property type="match status" value="2"/>
</dbReference>
<dbReference type="NCBIfam" id="TIGR02543">
    <property type="entry name" value="List_Bact_rpt"/>
    <property type="match status" value="1"/>
</dbReference>
<feature type="compositionally biased region" description="Gly residues" evidence="2">
    <location>
        <begin position="2827"/>
        <end position="2854"/>
    </location>
</feature>
<proteinExistence type="predicted"/>
<feature type="compositionally biased region" description="Low complexity" evidence="2">
    <location>
        <begin position="2817"/>
        <end position="2826"/>
    </location>
</feature>
<evidence type="ECO:0000256" key="1">
    <source>
        <dbReference type="ARBA" id="ARBA00004196"/>
    </source>
</evidence>
<dbReference type="Pfam" id="PF09479">
    <property type="entry name" value="Flg_new"/>
    <property type="match status" value="2"/>
</dbReference>
<dbReference type="Proteomes" id="UP000183995">
    <property type="component" value="Unassembled WGS sequence"/>
</dbReference>
<feature type="signal peptide" evidence="4">
    <location>
        <begin position="1"/>
        <end position="22"/>
    </location>
</feature>
<keyword evidence="3" id="KW-0472">Membrane</keyword>
<sequence length="2976" mass="301897">MKKNRKAIAQRLFSLFLCFVMAASLALPTGARALESGTEPGVVQGLEDKTDQASGDSEQPGDSEAPEAPADPAVPENSEAPETPETPENPGTPETPETSETPETPETPEELEETESPVLTAFQALQEALPESLQPGALPEEDELEAMAREDLLALLAELDTFLEQCDALVGGGTYTARSADKAADDATAEEGLDEQLAPYYALRELLMDALAATPPTMPEGTYIWYTGGYASGMFTISAGAELRELAELVNGTAKDAGGAAVIDDFSGKTVTLAGNIDIGGADWFPIGGDTYNAATTYFKGVFDGNGKTVGGLQIGTKDVPKTNGVHSRSSETLDYVGLFGCISGATIEDLTVEGAVYIGVSSTEKFGQRTGGVVGSSEGGSSLARITNKATVSNNGAASTNRRYVGGVAGYTKDTKITYCVNYGAVTGGAYVGGIAGGYSESVSTSLIENCENHGAINADNTSAGYIGGVAGRVNQITDCTNSGSVTYTGTNSYTGGVAGGIGNTTVSGLENNGPVTADNGAYVGGVAGDKVGGAGSIPSNPSSGCTNNAAVSGKSSVGGVFGRTAATAKECRNTGAVTASGGTVGGIAGELRNANQGVVDSTNTGMVTSSGINAGGIVGTIGANSANIKISGCANRGDVSSTSSEAGGLIGYGNTADSSVTASSSSGNVKGTTNVGGLVGRGKCTISTCYNTGTVKATAVGGIAGGLAGTATASVGNCYTTGAVTGDKAGQLAGSNASAVTGCFAYVAGSTLPGLAGGAGKSCYILGSASAGADASGVATLTAEQYKEETLPYELDNASVPRTYVWMAGEKHPLLTNDPTKASYKFSYKVKGGNDPDGGSISVKVDNKTIDADTDNFVAYGKSYEITVTMAEGYTVQLEGLPENAEAAARERTTVYTGTVKADAAFTYVFYIPGSGSGFEEEPEDGVYVISTADDLLGLSALVSGGRAFEGKTIRLANDIDVSGRYFEAIGTQSNPFKGSFDGQGHSVTLNIDTDDPYQGLFGCVGSASGETPNTISNVTIKGRVKSTGDYVGGVAGSASAPVTGCRNESAVTGAQNVGGIVGSIGAYDIKNCANLGAVSGTQHVGGICGIGSPHIDSCYHAGSVSAASRGGGIAGNYQDSTPGAVSNSFSYDAATPFAGYINASVVKNSYALYKNDPTGGVTVKTAEEFTALELVWLLDAGGKETRTFNWAPGERYPVFSTAESKAVYRVHAVKEYGSAEGAGSVTVGAGETPVPGAVAYGEAGDAYAVTITQLEPETYSLYLTGIPEDAVEEPAGTYSGTLAGDIDVFFSFDTLGDSSWLEPEGDEYELATADQLVALRTAVNRGNTFKGKTIRLTADIDMSGKTFMGIGSEEKPFMGSFDGQTHTISGLNLQTAEQDNRGFFTGIENATVKNLTVGGVITGRDNTGLLAGCPKGSTVFENCFVAAGSSISGRNCAGGLIGRAGYGISVVGCETLATGASEGLPAANVSVRGAGTAGGLVGLLEAKPEGATPVICVQDSVSRAVVETTGSSAAGSYGGGVAGRMEAGTAVQNCRNEGPVSSYQYSGGIVGAMDKLAAVTGCVNSAAVEAGSGRYVGGIAGAADDGCVFTGCVNEQTGTISQTSCLGGIVGFASAAVSLADCKNEAAITGTSDYIGGILGQAGEMNAYGLAAFTKCSNSGAIKGGSNVGGVAGGVAGSSSCYISAQLADCTNSGGVTGADNLGGIVGLANYSTQKVPTKLSGCSNSGTVSGTGVSVGGVGGSVGGNYIVVENCSNLGSVSSTTNRAAGILGGTSPNASSYWKIIGCSNSGNIEGKTAYGIAYTIRQYAAAENCRNSGTVTATGGDAAGIAGTASNAMRIKSCYNTGSVTATGNAAGIINGVDGFLQDQGGIQDCYNTGRITGSGVVAGVLGKLDKAGYLEMRYCYNTGEIVAGASSTLVSGVFGAVGRYSYPSYCYNAGNITSAAAAPTGIGGVVAKAETDTFNYVKYSHNYGKITVANAGAAAVTGAVTGGSVISAKGSNLYYRTDCVALTDGSAMPPVDAGVCTEKTEAQFKLAEVAYLLDNGANPLRTYHWSQGENYPVLAASDETAVYRVTVESVANGTLVPAGENYGVGGSAMSFTVKPEAGYKLDKLTLKDTDGISYAFTVNADTVAFAMPTADSTLTASFVSGTAEDKEYTATFISGDQTFASVQVKSGNTLAAPAEKPVLEGYVFKGWYTSAAYTDLYDFNSLVFGNITLYAKWVEEGSETVTVSFNLNGADGQLPEKQVITIGGLVRRPAAPTWTSSEDGISYNFSGWYTARVGGVLWDFDNDQPTEDMTLWAHWTKQDIFSSGTAENPYVFKTGGELEQLADNVAEGKGYGGCYFKLGIDITIDDAGWSGLGYIKADWKHDLTELSESGTVPFNGNFDGGGHTITLNPRQIVAVFGAVGSTGVVYNLNVVGVLDPAVNREMFGGVASVNFGTIDTCNVVLTGDGDDADGNVSSYAGGIVGGLAAGTIKNCTATVQLYNHTDGIKAFGGIAGYVVRGGVEGCTVKAGSTILADKPAVLDYGVGGIAGTMTSDTRANGQCAYMTGCTVEQGVTITGYTIAGGLAGIGTIMEDCRVGADVYVTGVLSSGEHASASAFAGAPQSAGESGVSNSYYYGSCVQGTGDLIKDLHVTNCYYAFVDNKPADGSASSSAFASYKTEEQLASGEVAYLLDGGGGAHRHVWTQGTESEAGYPVQGTPSYYWIKELNATHGTISIGGKTESPYRAAGSTVQVTVTPEKYINAQYGPQYAYKLSGLTVTDVNGGVIPGSIDELRFVMPEGDVGLVAAVFTRQQTGYVEEQDGGKGDDPGTTPNPDTGTGTGSGTGTGEGGDGEGAGENPGGGEGTGATDNSGVGESGNPSGETAQDSNQHAVTLGGQTRQTQPADPVISEPLEEKPEEPEEKQAEEPQPPEQPKDDENLLDQAPEITETTRHNIWPVIVLIAAIAAAALTSFLVLLSRKRKKETITK</sequence>
<feature type="transmembrane region" description="Helical" evidence="3">
    <location>
        <begin position="2943"/>
        <end position="2966"/>
    </location>
</feature>
<dbReference type="GO" id="GO:0030313">
    <property type="term" value="C:cell envelope"/>
    <property type="evidence" value="ECO:0007669"/>
    <property type="project" value="UniProtKB-SubCell"/>
</dbReference>
<organism evidence="5 6">
    <name type="scientific">Sporobacter termitidis DSM 10068</name>
    <dbReference type="NCBI Taxonomy" id="1123282"/>
    <lineage>
        <taxon>Bacteria</taxon>
        <taxon>Bacillati</taxon>
        <taxon>Bacillota</taxon>
        <taxon>Clostridia</taxon>
        <taxon>Eubacteriales</taxon>
        <taxon>Oscillospiraceae</taxon>
        <taxon>Sporobacter</taxon>
    </lineage>
</organism>
<feature type="region of interest" description="Disordered" evidence="2">
    <location>
        <begin position="2805"/>
        <end position="2927"/>
    </location>
</feature>
<evidence type="ECO:0000256" key="4">
    <source>
        <dbReference type="SAM" id="SignalP"/>
    </source>
</evidence>
<dbReference type="InterPro" id="IPR013378">
    <property type="entry name" value="InlB-like_B-rpt"/>
</dbReference>
<keyword evidence="3" id="KW-1133">Transmembrane helix</keyword>
<evidence type="ECO:0000313" key="6">
    <source>
        <dbReference type="Proteomes" id="UP000183995"/>
    </source>
</evidence>
<dbReference type="OrthoDB" id="5287136at2"/>
<evidence type="ECO:0000256" key="2">
    <source>
        <dbReference type="SAM" id="MobiDB-lite"/>
    </source>
</evidence>
<keyword evidence="4" id="KW-0732">Signal</keyword>
<feature type="compositionally biased region" description="Polar residues" evidence="2">
    <location>
        <begin position="2866"/>
        <end position="2892"/>
    </location>
</feature>
<feature type="region of interest" description="Disordered" evidence="2">
    <location>
        <begin position="35"/>
        <end position="115"/>
    </location>
</feature>
<comment type="subcellular location">
    <subcellularLocation>
        <location evidence="1">Cell envelope</location>
    </subcellularLocation>
</comment>
<dbReference type="InterPro" id="IPR042229">
    <property type="entry name" value="Listeria/Bacterioides_rpt_sf"/>
</dbReference>
<reference evidence="5 6" key="1">
    <citation type="submission" date="2016-11" db="EMBL/GenBank/DDBJ databases">
        <authorList>
            <person name="Jaros S."/>
            <person name="Januszkiewicz K."/>
            <person name="Wedrychowicz H."/>
        </authorList>
    </citation>
    <scope>NUCLEOTIDE SEQUENCE [LARGE SCALE GENOMIC DNA]</scope>
    <source>
        <strain evidence="5 6">DSM 10068</strain>
    </source>
</reference>